<evidence type="ECO:0000313" key="2">
    <source>
        <dbReference type="Proteomes" id="UP000837857"/>
    </source>
</evidence>
<reference evidence="1" key="1">
    <citation type="submission" date="2022-03" db="EMBL/GenBank/DDBJ databases">
        <authorList>
            <person name="Martin H S."/>
        </authorList>
    </citation>
    <scope>NUCLEOTIDE SEQUENCE</scope>
</reference>
<accession>A0ABN8ICV9</accession>
<name>A0ABN8ICV9_9NEOP</name>
<organism evidence="1 2">
    <name type="scientific">Iphiclides podalirius</name>
    <name type="common">scarce swallowtail</name>
    <dbReference type="NCBI Taxonomy" id="110791"/>
    <lineage>
        <taxon>Eukaryota</taxon>
        <taxon>Metazoa</taxon>
        <taxon>Ecdysozoa</taxon>
        <taxon>Arthropoda</taxon>
        <taxon>Hexapoda</taxon>
        <taxon>Insecta</taxon>
        <taxon>Pterygota</taxon>
        <taxon>Neoptera</taxon>
        <taxon>Endopterygota</taxon>
        <taxon>Lepidoptera</taxon>
        <taxon>Glossata</taxon>
        <taxon>Ditrysia</taxon>
        <taxon>Papilionoidea</taxon>
        <taxon>Papilionidae</taxon>
        <taxon>Papilioninae</taxon>
        <taxon>Iphiclides</taxon>
    </lineage>
</organism>
<evidence type="ECO:0000313" key="1">
    <source>
        <dbReference type="EMBL" id="CAH2054761.1"/>
    </source>
</evidence>
<proteinExistence type="predicted"/>
<dbReference type="Proteomes" id="UP000837857">
    <property type="component" value="Chromosome 21"/>
</dbReference>
<dbReference type="EMBL" id="OW152833">
    <property type="protein sequence ID" value="CAH2054761.1"/>
    <property type="molecule type" value="Genomic_DNA"/>
</dbReference>
<keyword evidence="2" id="KW-1185">Reference proteome</keyword>
<protein>
    <submittedName>
        <fullName evidence="1">Uncharacterized protein</fullName>
    </submittedName>
</protein>
<gene>
    <name evidence="1" type="ORF">IPOD504_LOCUS8771</name>
</gene>
<sequence length="124" mass="13884">MTPIRGALKLVLRLAYNGTQRFRTTSSQARGARSLSLFRKNTNVNCQNFPARAPVRSETRVVCIYMHFSVTREPVGTRVPGLSVQRSLRICYQNYTACLDVCAEPAGAYARHTKQASNYTVRLG</sequence>
<feature type="non-terminal residue" evidence="1">
    <location>
        <position position="1"/>
    </location>
</feature>